<feature type="transmembrane region" description="Helical" evidence="11">
    <location>
        <begin position="160"/>
        <end position="181"/>
    </location>
</feature>
<evidence type="ECO:0000313" key="13">
    <source>
        <dbReference type="Proteomes" id="UP001575181"/>
    </source>
</evidence>
<keyword evidence="11" id="KW-0997">Cell inner membrane</keyword>
<accession>A0ABV4TZY2</accession>
<evidence type="ECO:0000256" key="6">
    <source>
        <dbReference type="ARBA" id="ARBA00022960"/>
    </source>
</evidence>
<keyword evidence="13" id="KW-1185">Reference proteome</keyword>
<comment type="subcellular location">
    <subcellularLocation>
        <location evidence="11">Cell inner membrane</location>
        <topology evidence="11">Multi-pass membrane protein</topology>
    </subcellularLocation>
    <subcellularLocation>
        <location evidence="1">Membrane</location>
        <topology evidence="1">Multi-pass membrane protein</topology>
    </subcellularLocation>
</comment>
<feature type="transmembrane region" description="Helical" evidence="11">
    <location>
        <begin position="334"/>
        <end position="355"/>
    </location>
</feature>
<keyword evidence="2 11" id="KW-1003">Cell membrane</keyword>
<evidence type="ECO:0000256" key="10">
    <source>
        <dbReference type="ARBA" id="ARBA00023316"/>
    </source>
</evidence>
<keyword evidence="7 11" id="KW-0573">Peptidoglycan synthesis</keyword>
<evidence type="ECO:0000256" key="3">
    <source>
        <dbReference type="ARBA" id="ARBA00022676"/>
    </source>
</evidence>
<dbReference type="InterPro" id="IPR011923">
    <property type="entry name" value="RodA/MrdB"/>
</dbReference>
<evidence type="ECO:0000256" key="4">
    <source>
        <dbReference type="ARBA" id="ARBA00022679"/>
    </source>
</evidence>
<dbReference type="Pfam" id="PF01098">
    <property type="entry name" value="FTSW_RODA_SPOVE"/>
    <property type="match status" value="1"/>
</dbReference>
<dbReference type="PROSITE" id="PS00428">
    <property type="entry name" value="FTSW_RODA_SPOVE"/>
    <property type="match status" value="1"/>
</dbReference>
<evidence type="ECO:0000256" key="1">
    <source>
        <dbReference type="ARBA" id="ARBA00004141"/>
    </source>
</evidence>
<comment type="caution">
    <text evidence="12">The sequence shown here is derived from an EMBL/GenBank/DDBJ whole genome shotgun (WGS) entry which is preliminary data.</text>
</comment>
<dbReference type="NCBIfam" id="TIGR02210">
    <property type="entry name" value="rodA_shape"/>
    <property type="match status" value="1"/>
</dbReference>
<keyword evidence="3 11" id="KW-0328">Glycosyltransferase</keyword>
<feature type="transmembrane region" description="Helical" evidence="11">
    <location>
        <begin position="74"/>
        <end position="100"/>
    </location>
</feature>
<evidence type="ECO:0000313" key="12">
    <source>
        <dbReference type="EMBL" id="MFA9462116.1"/>
    </source>
</evidence>
<sequence>MAFLSPDSIWRRFDWPYFLPILGLATVSLIVLYSAGEQDPGLVIGQALRFGVAFLVFFLVAAIPPRLLSLLAPYFYVGVLLLLVLVPFVGTTGMGAQRWIVVGPLTLQPSELAKLVLPMTLAAFLSHQDYPPSPGVLISSLVLIALPTGLIMIQPDLGTSVLIAASGLVILFLAGTPWWFFASLGTLALAAMVPAWHMLHDYQRQRLLGFLNPEADPYGAGYHITQSKIAIGSGGLTGKGWLNGTQAQLDFLPERHTDFIFAVLSEEFGLIGGLVLLTLYLVLTLRGLVIAFRSREMYNRLVAAGISTMFFFYVVINIGMTSGLLPVVGVPLPLVSYGGSSLVALLAGLGLVMGISMRRGR</sequence>
<evidence type="ECO:0000256" key="2">
    <source>
        <dbReference type="ARBA" id="ARBA00022475"/>
    </source>
</evidence>
<comment type="catalytic activity">
    <reaction evidence="11">
        <text>[GlcNAc-(1-&gt;4)-Mur2Ac(oyl-L-Ala-gamma-D-Glu-L-Lys-D-Ala-D-Ala)](n)-di-trans,octa-cis-undecaprenyl diphosphate + beta-D-GlcNAc-(1-&gt;4)-Mur2Ac(oyl-L-Ala-gamma-D-Glu-L-Lys-D-Ala-D-Ala)-di-trans,octa-cis-undecaprenyl diphosphate = [GlcNAc-(1-&gt;4)-Mur2Ac(oyl-L-Ala-gamma-D-Glu-L-Lys-D-Ala-D-Ala)](n+1)-di-trans,octa-cis-undecaprenyl diphosphate + di-trans,octa-cis-undecaprenyl diphosphate + H(+)</text>
        <dbReference type="Rhea" id="RHEA:23708"/>
        <dbReference type="Rhea" id="RHEA-COMP:9602"/>
        <dbReference type="Rhea" id="RHEA-COMP:9603"/>
        <dbReference type="ChEBI" id="CHEBI:15378"/>
        <dbReference type="ChEBI" id="CHEBI:58405"/>
        <dbReference type="ChEBI" id="CHEBI:60033"/>
        <dbReference type="ChEBI" id="CHEBI:78435"/>
        <dbReference type="EC" id="2.4.99.28"/>
    </reaction>
</comment>
<dbReference type="InterPro" id="IPR018365">
    <property type="entry name" value="Cell_cycle_FtsW-rel_CS"/>
</dbReference>
<gene>
    <name evidence="11 12" type="primary">rodA</name>
    <name evidence="11" type="synonym">mrdB</name>
    <name evidence="12" type="ORF">ACERLL_14960</name>
</gene>
<dbReference type="PANTHER" id="PTHR30474:SF1">
    <property type="entry name" value="PEPTIDOGLYCAN GLYCOSYLTRANSFERASE MRDB"/>
    <property type="match status" value="1"/>
</dbReference>
<keyword evidence="5 11" id="KW-0812">Transmembrane</keyword>
<feature type="transmembrane region" description="Helical" evidence="11">
    <location>
        <begin position="136"/>
        <end position="153"/>
    </location>
</feature>
<proteinExistence type="inferred from homology"/>
<dbReference type="InterPro" id="IPR001182">
    <property type="entry name" value="FtsW/RodA"/>
</dbReference>
<protein>
    <recommendedName>
        <fullName evidence="11">Peptidoglycan glycosyltransferase MrdB</fullName>
        <shortName evidence="11">PGT</shortName>
        <ecNumber evidence="11">2.4.99.28</ecNumber>
    </recommendedName>
    <alternativeName>
        <fullName evidence="11">Cell elongation protein RodA</fullName>
    </alternativeName>
    <alternativeName>
        <fullName evidence="11">Cell wall polymerase</fullName>
    </alternativeName>
    <alternativeName>
        <fullName evidence="11">Peptidoglycan polymerase</fullName>
        <shortName evidence="11">PG polymerase</shortName>
    </alternativeName>
</protein>
<dbReference type="EMBL" id="JBGUAW010000011">
    <property type="protein sequence ID" value="MFA9462116.1"/>
    <property type="molecule type" value="Genomic_DNA"/>
</dbReference>
<dbReference type="PANTHER" id="PTHR30474">
    <property type="entry name" value="CELL CYCLE PROTEIN"/>
    <property type="match status" value="1"/>
</dbReference>
<organism evidence="12 13">
    <name type="scientific">Thiohalorhabdus methylotrophus</name>
    <dbReference type="NCBI Taxonomy" id="3242694"/>
    <lineage>
        <taxon>Bacteria</taxon>
        <taxon>Pseudomonadati</taxon>
        <taxon>Pseudomonadota</taxon>
        <taxon>Gammaproteobacteria</taxon>
        <taxon>Thiohalorhabdales</taxon>
        <taxon>Thiohalorhabdaceae</taxon>
        <taxon>Thiohalorhabdus</taxon>
    </lineage>
</organism>
<evidence type="ECO:0000256" key="8">
    <source>
        <dbReference type="ARBA" id="ARBA00022989"/>
    </source>
</evidence>
<dbReference type="HAMAP" id="MF_02079">
    <property type="entry name" value="PGT_RodA"/>
    <property type="match status" value="1"/>
</dbReference>
<keyword evidence="4 11" id="KW-0808">Transferase</keyword>
<dbReference type="RefSeq" id="WP_373656905.1">
    <property type="nucleotide sequence ID" value="NZ_JBGUAW010000011.1"/>
</dbReference>
<feature type="transmembrane region" description="Helical" evidence="11">
    <location>
        <begin position="301"/>
        <end position="328"/>
    </location>
</feature>
<comment type="function">
    <text evidence="11">Peptidoglycan polymerase that is essential for cell wall elongation.</text>
</comment>
<feature type="transmembrane region" description="Helical" evidence="11">
    <location>
        <begin position="15"/>
        <end position="35"/>
    </location>
</feature>
<evidence type="ECO:0000256" key="9">
    <source>
        <dbReference type="ARBA" id="ARBA00023136"/>
    </source>
</evidence>
<comment type="similarity">
    <text evidence="11">Belongs to the SEDS family. MrdB/RodA subfamily.</text>
</comment>
<dbReference type="Proteomes" id="UP001575181">
    <property type="component" value="Unassembled WGS sequence"/>
</dbReference>
<name>A0ABV4TZY2_9GAMM</name>
<comment type="pathway">
    <text evidence="11">Cell wall biogenesis; peptidoglycan biosynthesis.</text>
</comment>
<dbReference type="EC" id="2.4.99.28" evidence="11"/>
<evidence type="ECO:0000256" key="5">
    <source>
        <dbReference type="ARBA" id="ARBA00022692"/>
    </source>
</evidence>
<evidence type="ECO:0000256" key="11">
    <source>
        <dbReference type="HAMAP-Rule" id="MF_02079"/>
    </source>
</evidence>
<keyword evidence="6 11" id="KW-0133">Cell shape</keyword>
<keyword evidence="8 11" id="KW-1133">Transmembrane helix</keyword>
<reference evidence="12 13" key="1">
    <citation type="submission" date="2024-08" db="EMBL/GenBank/DDBJ databases">
        <title>Whole-genome sequencing of halo(alkali)philic microorganisms from hypersaline lakes.</title>
        <authorList>
            <person name="Sorokin D.Y."/>
            <person name="Merkel A.Y."/>
            <person name="Messina E."/>
            <person name="Yakimov M."/>
        </authorList>
    </citation>
    <scope>NUCLEOTIDE SEQUENCE [LARGE SCALE GENOMIC DNA]</scope>
    <source>
        <strain evidence="12 13">Cl-TMA</strain>
    </source>
</reference>
<keyword evidence="10 11" id="KW-0961">Cell wall biogenesis/degradation</keyword>
<feature type="transmembrane region" description="Helical" evidence="11">
    <location>
        <begin position="268"/>
        <end position="289"/>
    </location>
</feature>
<feature type="transmembrane region" description="Helical" evidence="11">
    <location>
        <begin position="47"/>
        <end position="68"/>
    </location>
</feature>
<evidence type="ECO:0000256" key="7">
    <source>
        <dbReference type="ARBA" id="ARBA00022984"/>
    </source>
</evidence>
<keyword evidence="9 11" id="KW-0472">Membrane</keyword>